<sequence>MGTLWFCSFSVYKGVPGSESLRLLDHCFAAAVGHLSADGHSFEQVVLSLRPARGGRKAGLKLVVTGPKDYLRRSHTSLQFPGLFLSYFTRTQDVLDAMAVPSATELRNLLLS</sequence>
<organism evidence="1 2">
    <name type="scientific">Lynx pardinus</name>
    <name type="common">Iberian lynx</name>
    <name type="synonym">Felis pardina</name>
    <dbReference type="NCBI Taxonomy" id="191816"/>
    <lineage>
        <taxon>Eukaryota</taxon>
        <taxon>Metazoa</taxon>
        <taxon>Chordata</taxon>
        <taxon>Craniata</taxon>
        <taxon>Vertebrata</taxon>
        <taxon>Euteleostomi</taxon>
        <taxon>Mammalia</taxon>
        <taxon>Eutheria</taxon>
        <taxon>Laurasiatheria</taxon>
        <taxon>Carnivora</taxon>
        <taxon>Feliformia</taxon>
        <taxon>Felidae</taxon>
        <taxon>Felinae</taxon>
        <taxon>Lynx</taxon>
    </lineage>
</organism>
<protein>
    <submittedName>
        <fullName evidence="1">Uncharacterized protein</fullName>
    </submittedName>
</protein>
<proteinExistence type="predicted"/>
<reference evidence="1 2" key="1">
    <citation type="submission" date="2019-01" db="EMBL/GenBank/DDBJ databases">
        <authorList>
            <person name="Alioto T."/>
            <person name="Alioto T."/>
        </authorList>
    </citation>
    <scope>NUCLEOTIDE SEQUENCE [LARGE SCALE GENOMIC DNA]</scope>
</reference>
<evidence type="ECO:0000313" key="1">
    <source>
        <dbReference type="EMBL" id="VFV27219.1"/>
    </source>
</evidence>
<dbReference type="AlphaFoldDB" id="A0A485N3Z4"/>
<accession>A0A485N3Z4</accession>
<keyword evidence="2" id="KW-1185">Reference proteome</keyword>
<dbReference type="Proteomes" id="UP000386466">
    <property type="component" value="Unassembled WGS sequence"/>
</dbReference>
<gene>
    <name evidence="1" type="ORF">LYPA_23C007856</name>
</gene>
<dbReference type="EMBL" id="CAAGRJ010009692">
    <property type="protein sequence ID" value="VFV27219.1"/>
    <property type="molecule type" value="Genomic_DNA"/>
</dbReference>
<name>A0A485N3Z4_LYNPA</name>
<evidence type="ECO:0000313" key="2">
    <source>
        <dbReference type="Proteomes" id="UP000386466"/>
    </source>
</evidence>